<keyword evidence="2 4" id="KW-0238">DNA-binding</keyword>
<evidence type="ECO:0000256" key="4">
    <source>
        <dbReference type="PROSITE-ProRule" id="PRU00335"/>
    </source>
</evidence>
<dbReference type="PANTHER" id="PTHR43479:SF11">
    <property type="entry name" value="ACREF_ENVCD OPERON REPRESSOR-RELATED"/>
    <property type="match status" value="1"/>
</dbReference>
<dbReference type="PANTHER" id="PTHR43479">
    <property type="entry name" value="ACREF/ENVCD OPERON REPRESSOR-RELATED"/>
    <property type="match status" value="1"/>
</dbReference>
<dbReference type="Pfam" id="PF21303">
    <property type="entry name" value="TetR_C_39"/>
    <property type="match status" value="1"/>
</dbReference>
<organism evidence="6 7">
    <name type="scientific">Aerococcus tenax</name>
    <dbReference type="NCBI Taxonomy" id="3078812"/>
    <lineage>
        <taxon>Bacteria</taxon>
        <taxon>Bacillati</taxon>
        <taxon>Bacillota</taxon>
        <taxon>Bacilli</taxon>
        <taxon>Lactobacillales</taxon>
        <taxon>Aerococcaceae</taxon>
        <taxon>Aerococcus</taxon>
    </lineage>
</organism>
<dbReference type="PRINTS" id="PR00455">
    <property type="entry name" value="HTHTETR"/>
</dbReference>
<feature type="domain" description="HTH tetR-type" evidence="5">
    <location>
        <begin position="23"/>
        <end position="83"/>
    </location>
</feature>
<evidence type="ECO:0000259" key="5">
    <source>
        <dbReference type="PROSITE" id="PS50977"/>
    </source>
</evidence>
<evidence type="ECO:0000256" key="3">
    <source>
        <dbReference type="ARBA" id="ARBA00023163"/>
    </source>
</evidence>
<reference evidence="7" key="1">
    <citation type="submission" date="2019-09" db="EMBL/GenBank/DDBJ databases">
        <title>Draft genome sequence assemblies of isolates from the urinary tract.</title>
        <authorList>
            <person name="Mores C.R."/>
            <person name="Putonti C."/>
            <person name="Wolfe A.J."/>
        </authorList>
    </citation>
    <scope>NUCLEOTIDE SEQUENCE [LARGE SCALE GENOMIC DNA]</scope>
    <source>
        <strain evidence="7">UMB8614</strain>
    </source>
</reference>
<dbReference type="FunFam" id="1.10.10.60:FF:000141">
    <property type="entry name" value="TetR family transcriptional regulator"/>
    <property type="match status" value="1"/>
</dbReference>
<dbReference type="InterPro" id="IPR049149">
    <property type="entry name" value="TetR/AcrR_C"/>
</dbReference>
<evidence type="ECO:0000256" key="1">
    <source>
        <dbReference type="ARBA" id="ARBA00023015"/>
    </source>
</evidence>
<dbReference type="SUPFAM" id="SSF46689">
    <property type="entry name" value="Homeodomain-like"/>
    <property type="match status" value="1"/>
</dbReference>
<sequence>MQSFIIHLIRPAACRIKFRRDPMSKKDDILKVARTLFQEKGLNNTSTNDIAHAVGISRGTLYYHFESKEVLINALVEKICQDLFLVAKDIAGNTAWLPEERFIRVMTSLNAETSQDEDLLKNLNHPDNRLLHLKIQQQMLHELPPILATIVEDGNASGVFKAAYPLEAMEILVAYVVCVIDEEAVQADSELEHHKILSLIKHMELILGAKEGLFLRYLS</sequence>
<dbReference type="PROSITE" id="PS50977">
    <property type="entry name" value="HTH_TETR_2"/>
    <property type="match status" value="1"/>
</dbReference>
<proteinExistence type="predicted"/>
<evidence type="ECO:0000256" key="2">
    <source>
        <dbReference type="ARBA" id="ARBA00023125"/>
    </source>
</evidence>
<dbReference type="GO" id="GO:0003677">
    <property type="term" value="F:DNA binding"/>
    <property type="evidence" value="ECO:0007669"/>
    <property type="project" value="UniProtKB-UniRule"/>
</dbReference>
<dbReference type="EMBL" id="VYVN01000006">
    <property type="protein sequence ID" value="KAA9241002.1"/>
    <property type="molecule type" value="Genomic_DNA"/>
</dbReference>
<name>A0A5N1BRL7_9LACT</name>
<comment type="caution">
    <text evidence="6">The sequence shown here is derived from an EMBL/GenBank/DDBJ whole genome shotgun (WGS) entry which is preliminary data.</text>
</comment>
<accession>A0A5N1BRL7</accession>
<gene>
    <name evidence="6" type="ORF">F6I34_03535</name>
</gene>
<dbReference type="InterPro" id="IPR023772">
    <property type="entry name" value="DNA-bd_HTH_TetR-type_CS"/>
</dbReference>
<dbReference type="Proteomes" id="UP000326476">
    <property type="component" value="Unassembled WGS sequence"/>
</dbReference>
<evidence type="ECO:0000313" key="6">
    <source>
        <dbReference type="EMBL" id="KAA9241002.1"/>
    </source>
</evidence>
<dbReference type="InterPro" id="IPR050624">
    <property type="entry name" value="HTH-type_Tx_Regulator"/>
</dbReference>
<dbReference type="PROSITE" id="PS01081">
    <property type="entry name" value="HTH_TETR_1"/>
    <property type="match status" value="1"/>
</dbReference>
<protein>
    <submittedName>
        <fullName evidence="6">TetR/AcrR family transcriptional regulator</fullName>
    </submittedName>
</protein>
<keyword evidence="1" id="KW-0805">Transcription regulation</keyword>
<dbReference type="AlphaFoldDB" id="A0A5N1BRL7"/>
<feature type="DNA-binding region" description="H-T-H motif" evidence="4">
    <location>
        <begin position="46"/>
        <end position="65"/>
    </location>
</feature>
<dbReference type="InterPro" id="IPR009057">
    <property type="entry name" value="Homeodomain-like_sf"/>
</dbReference>
<dbReference type="InterPro" id="IPR001647">
    <property type="entry name" value="HTH_TetR"/>
</dbReference>
<dbReference type="Pfam" id="PF00440">
    <property type="entry name" value="TetR_N"/>
    <property type="match status" value="1"/>
</dbReference>
<dbReference type="GO" id="GO:0045892">
    <property type="term" value="P:negative regulation of DNA-templated transcription"/>
    <property type="evidence" value="ECO:0007669"/>
    <property type="project" value="UniProtKB-ARBA"/>
</dbReference>
<keyword evidence="7" id="KW-1185">Reference proteome</keyword>
<dbReference type="Gene3D" id="1.10.357.10">
    <property type="entry name" value="Tetracycline Repressor, domain 2"/>
    <property type="match status" value="1"/>
</dbReference>
<keyword evidence="3" id="KW-0804">Transcription</keyword>
<evidence type="ECO:0000313" key="7">
    <source>
        <dbReference type="Proteomes" id="UP000326476"/>
    </source>
</evidence>